<proteinExistence type="inferred from homology"/>
<organism evidence="12 13">
    <name type="scientific">Vanilla planifolia</name>
    <name type="common">Vanilla</name>
    <dbReference type="NCBI Taxonomy" id="51239"/>
    <lineage>
        <taxon>Eukaryota</taxon>
        <taxon>Viridiplantae</taxon>
        <taxon>Streptophyta</taxon>
        <taxon>Embryophyta</taxon>
        <taxon>Tracheophyta</taxon>
        <taxon>Spermatophyta</taxon>
        <taxon>Magnoliopsida</taxon>
        <taxon>Liliopsida</taxon>
        <taxon>Asparagales</taxon>
        <taxon>Orchidaceae</taxon>
        <taxon>Vanilloideae</taxon>
        <taxon>Vanilleae</taxon>
        <taxon>Vanilla</taxon>
    </lineage>
</organism>
<keyword evidence="7" id="KW-0406">Ion transport</keyword>
<evidence type="ECO:0000313" key="12">
    <source>
        <dbReference type="EMBL" id="KAG0451826.1"/>
    </source>
</evidence>
<dbReference type="Pfam" id="PF13967">
    <property type="entry name" value="RSN1_TM"/>
    <property type="match status" value="1"/>
</dbReference>
<feature type="domain" description="CSC1/OSCA1-like cytosolic" evidence="11">
    <location>
        <begin position="102"/>
        <end position="258"/>
    </location>
</feature>
<feature type="transmembrane region" description="Helical" evidence="8">
    <location>
        <begin position="272"/>
        <end position="296"/>
    </location>
</feature>
<dbReference type="EMBL" id="JADCNM010000047">
    <property type="protein sequence ID" value="KAG0451826.1"/>
    <property type="molecule type" value="Genomic_DNA"/>
</dbReference>
<keyword evidence="5 8" id="KW-1133">Transmembrane helix</keyword>
<feature type="domain" description="CSC1/OSCA1-like 7TM region" evidence="9">
    <location>
        <begin position="271"/>
        <end position="407"/>
    </location>
</feature>
<comment type="subcellular location">
    <subcellularLocation>
        <location evidence="1">Membrane</location>
        <topology evidence="1">Multi-pass membrane protein</topology>
    </subcellularLocation>
</comment>
<name>A0A835UA54_VANPL</name>
<evidence type="ECO:0000313" key="13">
    <source>
        <dbReference type="Proteomes" id="UP000639772"/>
    </source>
</evidence>
<feature type="transmembrane region" description="Helical" evidence="8">
    <location>
        <begin position="7"/>
        <end position="28"/>
    </location>
</feature>
<sequence>MRIFIFSLRVFSFATIMGLFVLLPIHYLGGQLRDINFSDLPNKSLDLFNVSNVKDGSNRLWVHFSAAYAITGVVCYLLYFEYKYISYKRLEQFIASKPKAQQFTVLVRGIPSHGSSISDTVDKFFMEYHPSTYLTHVVVRRTNKLRGLIRDVENICRRLARLKSRPYDMTKSGRNGLFGLFGKKKDLVNTYTKRLKYLEENVRLEQSDFSKTGEEVHAAFVYFKSRYGASSVLHIQQSVNPTEWATEQAPEPQDVYWPLFSTSFLKRWISKLVVIVASLFLIILFLLPVAFVQGLTNLNQLETLLPFLKGILRTSVVSQIITGYLPSLILHLFVSIVPPIMKIFSTMQGHISHSGIEKSACGKMLWFTVWNAFFAIVLTGSVASQLQVFLEPKDIPSRLAVAVPAQAHRSAHGFNWIPKHVDEYTGDKPPLFSNR</sequence>
<evidence type="ECO:0000256" key="2">
    <source>
        <dbReference type="ARBA" id="ARBA00007779"/>
    </source>
</evidence>
<keyword evidence="4 8" id="KW-0812">Transmembrane</keyword>
<dbReference type="InterPro" id="IPR027815">
    <property type="entry name" value="CSC1/OSCA1-like_cyt"/>
</dbReference>
<evidence type="ECO:0000256" key="5">
    <source>
        <dbReference type="ARBA" id="ARBA00022989"/>
    </source>
</evidence>
<dbReference type="InterPro" id="IPR003864">
    <property type="entry name" value="CSC1/OSCA1-like_7TM"/>
</dbReference>
<dbReference type="InterPro" id="IPR045122">
    <property type="entry name" value="Csc1-like"/>
</dbReference>
<keyword evidence="7" id="KW-0407">Ion channel</keyword>
<evidence type="ECO:0000256" key="4">
    <source>
        <dbReference type="ARBA" id="ARBA00022692"/>
    </source>
</evidence>
<dbReference type="GO" id="GO:0005886">
    <property type="term" value="C:plasma membrane"/>
    <property type="evidence" value="ECO:0007669"/>
    <property type="project" value="TreeGrafter"/>
</dbReference>
<accession>A0A835UA54</accession>
<evidence type="ECO:0000256" key="7">
    <source>
        <dbReference type="ARBA" id="ARBA00023303"/>
    </source>
</evidence>
<feature type="transmembrane region" description="Helical" evidence="8">
    <location>
        <begin position="60"/>
        <end position="80"/>
    </location>
</feature>
<evidence type="ECO:0000256" key="1">
    <source>
        <dbReference type="ARBA" id="ARBA00004141"/>
    </source>
</evidence>
<comment type="similarity">
    <text evidence="2">Belongs to the CSC1 (TC 1.A.17) family.</text>
</comment>
<keyword evidence="3" id="KW-0813">Transport</keyword>
<reference evidence="12 13" key="1">
    <citation type="journal article" date="2020" name="Nat. Food">
        <title>A phased Vanilla planifolia genome enables genetic improvement of flavour and production.</title>
        <authorList>
            <person name="Hasing T."/>
            <person name="Tang H."/>
            <person name="Brym M."/>
            <person name="Khazi F."/>
            <person name="Huang T."/>
            <person name="Chambers A.H."/>
        </authorList>
    </citation>
    <scope>NUCLEOTIDE SEQUENCE [LARGE SCALE GENOMIC DNA]</scope>
    <source>
        <tissue evidence="12">Leaf</tissue>
    </source>
</reference>
<evidence type="ECO:0000259" key="10">
    <source>
        <dbReference type="Pfam" id="PF13967"/>
    </source>
</evidence>
<feature type="transmembrane region" description="Helical" evidence="8">
    <location>
        <begin position="364"/>
        <end position="383"/>
    </location>
</feature>
<dbReference type="PANTHER" id="PTHR13018">
    <property type="entry name" value="PROBABLE MEMBRANE PROTEIN DUF221-RELATED"/>
    <property type="match status" value="1"/>
</dbReference>
<evidence type="ECO:0000256" key="8">
    <source>
        <dbReference type="SAM" id="Phobius"/>
    </source>
</evidence>
<feature type="domain" description="CSC1/OSCA1-like N-terminal transmembrane" evidence="10">
    <location>
        <begin position="1"/>
        <end position="81"/>
    </location>
</feature>
<dbReference type="Pfam" id="PF02714">
    <property type="entry name" value="RSN1_7TM"/>
    <property type="match status" value="1"/>
</dbReference>
<keyword evidence="6 8" id="KW-0472">Membrane</keyword>
<evidence type="ECO:0000256" key="3">
    <source>
        <dbReference type="ARBA" id="ARBA00022448"/>
    </source>
</evidence>
<feature type="transmembrane region" description="Helical" evidence="8">
    <location>
        <begin position="316"/>
        <end position="344"/>
    </location>
</feature>
<dbReference type="InterPro" id="IPR032880">
    <property type="entry name" value="CSC1/OSCA1-like_N"/>
</dbReference>
<dbReference type="PANTHER" id="PTHR13018:SF109">
    <property type="entry name" value="CSC1-LIKE PROTEIN HYP1"/>
    <property type="match status" value="1"/>
</dbReference>
<dbReference type="Pfam" id="PF14703">
    <property type="entry name" value="PHM7_cyt"/>
    <property type="match status" value="1"/>
</dbReference>
<dbReference type="GO" id="GO:0005227">
    <property type="term" value="F:calcium-activated cation channel activity"/>
    <property type="evidence" value="ECO:0007669"/>
    <property type="project" value="InterPro"/>
</dbReference>
<protein>
    <submittedName>
        <fullName evidence="12">Uncharacterized protein</fullName>
    </submittedName>
</protein>
<dbReference type="OrthoDB" id="1689567at2759"/>
<dbReference type="AlphaFoldDB" id="A0A835UA54"/>
<dbReference type="Proteomes" id="UP000639772">
    <property type="component" value="Unassembled WGS sequence"/>
</dbReference>
<gene>
    <name evidence="12" type="ORF">HPP92_026001</name>
</gene>
<comment type="caution">
    <text evidence="12">The sequence shown here is derived from an EMBL/GenBank/DDBJ whole genome shotgun (WGS) entry which is preliminary data.</text>
</comment>
<evidence type="ECO:0000259" key="9">
    <source>
        <dbReference type="Pfam" id="PF02714"/>
    </source>
</evidence>
<evidence type="ECO:0000256" key="6">
    <source>
        <dbReference type="ARBA" id="ARBA00023136"/>
    </source>
</evidence>
<evidence type="ECO:0000259" key="11">
    <source>
        <dbReference type="Pfam" id="PF14703"/>
    </source>
</evidence>